<dbReference type="InterPro" id="IPR012000">
    <property type="entry name" value="Thiamin_PyroP_enz_cen_dom"/>
</dbReference>
<dbReference type="Proteomes" id="UP001603978">
    <property type="component" value="Unassembled WGS sequence"/>
</dbReference>
<comment type="similarity">
    <text evidence="2 4">Belongs to the TPP enzyme family.</text>
</comment>
<keyword evidence="9" id="KW-1185">Reference proteome</keyword>
<feature type="domain" description="Thiamine pyrophosphate enzyme TPP-binding" evidence="6">
    <location>
        <begin position="389"/>
        <end position="531"/>
    </location>
</feature>
<evidence type="ECO:0000256" key="1">
    <source>
        <dbReference type="ARBA" id="ARBA00001964"/>
    </source>
</evidence>
<sequence>MAVPARTGADLVIECLAAEGVELVAGVPGTTIMDLIDSLARQDAIRFISTRHEQVAGFLADGVSRSGAGLGVCMASRGPGAANLAIAVQNAYDESVPLLALIGQVPADVVERRAFEEMDVLATFRPMTKWAVEVHDVRRVPELLQRAVRAATSGRPGPVVVSLPLNVLQATAAATPAPRRRVHPPAAAPAAIEEAWSVLATAQRPAVLLGGGAGGDPGTYLRLAASMNAPLLTTWLRQGLVPHADPVYLGALGYGAHEVSERVIAEADVLLALGCRFSEFTTKRWTLISPDTRLVHVDIDPEELGRVYLPDVGIVADAQLAARALLDAAPPGLPDGSARLAKLRTAFDEASSLTDEAPGSGVGSSAVVRGLRELAGRAGILLVQDAPSFGPWTQRHLRLPRPRTFFGSAGGAMAWGLPAGMGIALARPDHRVVTVSGDGSFWMVAQDFETCVRERIPVVNVVMNNFSYGNTRDRQRVAHDGRYLGVFYGNPDFAGFARSLGGHGARVEADEDLSPALENALAQDLPAIIDVVQDRMAGLPPGLTPPVAR</sequence>
<dbReference type="PROSITE" id="PS00187">
    <property type="entry name" value="TPP_ENZYMES"/>
    <property type="match status" value="1"/>
</dbReference>
<dbReference type="Pfam" id="PF02776">
    <property type="entry name" value="TPP_enzyme_N"/>
    <property type="match status" value="1"/>
</dbReference>
<evidence type="ECO:0000259" key="5">
    <source>
        <dbReference type="Pfam" id="PF00205"/>
    </source>
</evidence>
<protein>
    <submittedName>
        <fullName evidence="8">Thiamine pyrophosphate-binding protein</fullName>
    </submittedName>
</protein>
<evidence type="ECO:0000256" key="2">
    <source>
        <dbReference type="ARBA" id="ARBA00007812"/>
    </source>
</evidence>
<name>A0ABW7AGH6_9ACTN</name>
<comment type="caution">
    <text evidence="8">The sequence shown here is derived from an EMBL/GenBank/DDBJ whole genome shotgun (WGS) entry which is preliminary data.</text>
</comment>
<dbReference type="PANTHER" id="PTHR18968">
    <property type="entry name" value="THIAMINE PYROPHOSPHATE ENZYMES"/>
    <property type="match status" value="1"/>
</dbReference>
<comment type="cofactor">
    <cofactor evidence="1">
        <name>thiamine diphosphate</name>
        <dbReference type="ChEBI" id="CHEBI:58937"/>
    </cofactor>
</comment>
<dbReference type="InterPro" id="IPR012001">
    <property type="entry name" value="Thiamin_PyroP_enz_TPP-bd_dom"/>
</dbReference>
<dbReference type="Pfam" id="PF00205">
    <property type="entry name" value="TPP_enzyme_M"/>
    <property type="match status" value="1"/>
</dbReference>
<evidence type="ECO:0000313" key="9">
    <source>
        <dbReference type="Proteomes" id="UP001603978"/>
    </source>
</evidence>
<accession>A0ABW7AGH6</accession>
<dbReference type="SUPFAM" id="SSF52518">
    <property type="entry name" value="Thiamin diphosphate-binding fold (THDP-binding)"/>
    <property type="match status" value="2"/>
</dbReference>
<keyword evidence="3 4" id="KW-0786">Thiamine pyrophosphate</keyword>
<dbReference type="Gene3D" id="3.40.50.970">
    <property type="match status" value="2"/>
</dbReference>
<organism evidence="8 9">
    <name type="scientific">Nonomuraea marmarensis</name>
    <dbReference type="NCBI Taxonomy" id="3351344"/>
    <lineage>
        <taxon>Bacteria</taxon>
        <taxon>Bacillati</taxon>
        <taxon>Actinomycetota</taxon>
        <taxon>Actinomycetes</taxon>
        <taxon>Streptosporangiales</taxon>
        <taxon>Streptosporangiaceae</taxon>
        <taxon>Nonomuraea</taxon>
    </lineage>
</organism>
<evidence type="ECO:0000256" key="3">
    <source>
        <dbReference type="ARBA" id="ARBA00023052"/>
    </source>
</evidence>
<proteinExistence type="inferred from homology"/>
<dbReference type="EMBL" id="JBICRM010000010">
    <property type="protein sequence ID" value="MFG1705278.1"/>
    <property type="molecule type" value="Genomic_DNA"/>
</dbReference>
<feature type="domain" description="Thiamine pyrophosphate enzyme N-terminal TPP-binding" evidence="7">
    <location>
        <begin position="6"/>
        <end position="121"/>
    </location>
</feature>
<dbReference type="InterPro" id="IPR000399">
    <property type="entry name" value="TPP-bd_CS"/>
</dbReference>
<dbReference type="CDD" id="cd00568">
    <property type="entry name" value="TPP_enzymes"/>
    <property type="match status" value="1"/>
</dbReference>
<dbReference type="Pfam" id="PF02775">
    <property type="entry name" value="TPP_enzyme_C"/>
    <property type="match status" value="1"/>
</dbReference>
<dbReference type="SUPFAM" id="SSF52467">
    <property type="entry name" value="DHS-like NAD/FAD-binding domain"/>
    <property type="match status" value="1"/>
</dbReference>
<evidence type="ECO:0000256" key="4">
    <source>
        <dbReference type="RuleBase" id="RU362132"/>
    </source>
</evidence>
<dbReference type="InterPro" id="IPR029035">
    <property type="entry name" value="DHS-like_NAD/FAD-binding_dom"/>
</dbReference>
<gene>
    <name evidence="8" type="ORF">ACFLIM_18990</name>
</gene>
<dbReference type="Gene3D" id="3.40.50.1220">
    <property type="entry name" value="TPP-binding domain"/>
    <property type="match status" value="1"/>
</dbReference>
<dbReference type="RefSeq" id="WP_393167144.1">
    <property type="nucleotide sequence ID" value="NZ_JBICRM010000010.1"/>
</dbReference>
<evidence type="ECO:0000259" key="7">
    <source>
        <dbReference type="Pfam" id="PF02776"/>
    </source>
</evidence>
<dbReference type="InterPro" id="IPR045229">
    <property type="entry name" value="TPP_enz"/>
</dbReference>
<evidence type="ECO:0000259" key="6">
    <source>
        <dbReference type="Pfam" id="PF02775"/>
    </source>
</evidence>
<evidence type="ECO:0000313" key="8">
    <source>
        <dbReference type="EMBL" id="MFG1705278.1"/>
    </source>
</evidence>
<reference evidence="8 9" key="1">
    <citation type="submission" date="2024-10" db="EMBL/GenBank/DDBJ databases">
        <authorList>
            <person name="Topkara A.R."/>
            <person name="Saygin H."/>
        </authorList>
    </citation>
    <scope>NUCLEOTIDE SEQUENCE [LARGE SCALE GENOMIC DNA]</scope>
    <source>
        <strain evidence="8 9">M3C6</strain>
    </source>
</reference>
<dbReference type="InterPro" id="IPR029061">
    <property type="entry name" value="THDP-binding"/>
</dbReference>
<dbReference type="InterPro" id="IPR011766">
    <property type="entry name" value="TPP_enzyme_TPP-bd"/>
</dbReference>
<dbReference type="CDD" id="cd07035">
    <property type="entry name" value="TPP_PYR_POX_like"/>
    <property type="match status" value="1"/>
</dbReference>
<dbReference type="PANTHER" id="PTHR18968:SF13">
    <property type="entry name" value="ACETOLACTATE SYNTHASE CATALYTIC SUBUNIT, MITOCHONDRIAL"/>
    <property type="match status" value="1"/>
</dbReference>
<feature type="domain" description="Thiamine pyrophosphate enzyme central" evidence="5">
    <location>
        <begin position="192"/>
        <end position="325"/>
    </location>
</feature>